<comment type="caution">
    <text evidence="1">The sequence shown here is derived from an EMBL/GenBank/DDBJ whole genome shotgun (WGS) entry which is preliminary data.</text>
</comment>
<dbReference type="RefSeq" id="WP_249698539.1">
    <property type="nucleotide sequence ID" value="NZ_JAMFLX010000006.1"/>
</dbReference>
<dbReference type="InterPro" id="IPR047735">
    <property type="entry name" value="GrdX-like"/>
</dbReference>
<proteinExistence type="predicted"/>
<keyword evidence="2" id="KW-1185">Reference proteome</keyword>
<organism evidence="1 2">
    <name type="scientific">Parendozoicomonas callyspongiae</name>
    <dbReference type="NCBI Taxonomy" id="2942213"/>
    <lineage>
        <taxon>Bacteria</taxon>
        <taxon>Pseudomonadati</taxon>
        <taxon>Pseudomonadota</taxon>
        <taxon>Gammaproteobacteria</taxon>
        <taxon>Oceanospirillales</taxon>
        <taxon>Endozoicomonadaceae</taxon>
        <taxon>Parendozoicomonas</taxon>
    </lineage>
</organism>
<gene>
    <name evidence="1" type="ORF">M3P05_06085</name>
</gene>
<dbReference type="EMBL" id="JAMFLX010000006">
    <property type="protein sequence ID" value="MCL6269508.1"/>
    <property type="molecule type" value="Genomic_DNA"/>
</dbReference>
<evidence type="ECO:0000313" key="2">
    <source>
        <dbReference type="Proteomes" id="UP001203338"/>
    </source>
</evidence>
<name>A0ABT0PDQ0_9GAMM</name>
<evidence type="ECO:0000313" key="1">
    <source>
        <dbReference type="EMBL" id="MCL6269508.1"/>
    </source>
</evidence>
<sequence length="135" mass="14898">MSELLIITNNPKVAEKLSRFKQDFCESYEDVLKTARNHVHAGARLVTHPLAGSVKPGESPYRSVVVDTDNTGLDMQSLEIIENALDRYTIMVNARTYARQYNDQILADFQVIDGQLLLSGLSSIQGVGTLPSTMA</sequence>
<dbReference type="Proteomes" id="UP001203338">
    <property type="component" value="Unassembled WGS sequence"/>
</dbReference>
<protein>
    <submittedName>
        <fullName evidence="1">GrdX family protein</fullName>
    </submittedName>
</protein>
<reference evidence="1 2" key="1">
    <citation type="submission" date="2022-05" db="EMBL/GenBank/DDBJ databases">
        <authorList>
            <person name="Park J.-S."/>
        </authorList>
    </citation>
    <scope>NUCLEOTIDE SEQUENCE [LARGE SCALE GENOMIC DNA]</scope>
    <source>
        <strain evidence="1 2">2012CJ34-2</strain>
    </source>
</reference>
<accession>A0ABT0PDQ0</accession>
<dbReference type="NCBIfam" id="NF038093">
    <property type="entry name" value="GrdX"/>
    <property type="match status" value="1"/>
</dbReference>